<evidence type="ECO:0000313" key="2">
    <source>
        <dbReference type="EMBL" id="PRO74578.1"/>
    </source>
</evidence>
<dbReference type="EMBL" id="PVNP01000047">
    <property type="protein sequence ID" value="PRO74578.1"/>
    <property type="molecule type" value="Genomic_DNA"/>
</dbReference>
<reference evidence="3" key="1">
    <citation type="journal article" date="2020" name="Int. J. Syst. Evol. Microbiol.">
        <title>Alteromonas alba sp. nov., a marine bacterium isolated from the seawater of the West Pacific Ocean.</title>
        <authorList>
            <person name="Sun C."/>
            <person name="Wu Y.-H."/>
            <person name="Xamxidin M."/>
            <person name="Cheng H."/>
            <person name="Xu X.-W."/>
        </authorList>
    </citation>
    <scope>NUCLEOTIDE SEQUENCE [LARGE SCALE GENOMIC DNA]</scope>
    <source>
        <strain evidence="3">190</strain>
    </source>
</reference>
<dbReference type="AlphaFoldDB" id="A0A2S9VDN7"/>
<sequence length="134" mass="15288">MERIYIYSSLVLMTVAVYHGFSEGYIWLPVILTPIALVVAAKLYAHTQGKQLSQWQQDLPVLKFMACVLRDQRLRQQQNSQSLFALLFFGSFFLGADISMVLFLNDIHYSILFAGCVSFAFLYSALMVNYRAAN</sequence>
<evidence type="ECO:0000313" key="3">
    <source>
        <dbReference type="Proteomes" id="UP000238949"/>
    </source>
</evidence>
<accession>A0A2S9VDN7</accession>
<keyword evidence="1" id="KW-0472">Membrane</keyword>
<feature type="transmembrane region" description="Helical" evidence="1">
    <location>
        <begin position="83"/>
        <end position="103"/>
    </location>
</feature>
<name>A0A2S9VDN7_9ALTE</name>
<dbReference type="RefSeq" id="WP_105933729.1">
    <property type="nucleotide sequence ID" value="NZ_PVNP01000047.1"/>
</dbReference>
<evidence type="ECO:0000256" key="1">
    <source>
        <dbReference type="SAM" id="Phobius"/>
    </source>
</evidence>
<feature type="transmembrane region" description="Helical" evidence="1">
    <location>
        <begin position="109"/>
        <end position="130"/>
    </location>
</feature>
<organism evidence="2 3">
    <name type="scientific">Alteromonas alba</name>
    <dbReference type="NCBI Taxonomy" id="2079529"/>
    <lineage>
        <taxon>Bacteria</taxon>
        <taxon>Pseudomonadati</taxon>
        <taxon>Pseudomonadota</taxon>
        <taxon>Gammaproteobacteria</taxon>
        <taxon>Alteromonadales</taxon>
        <taxon>Alteromonadaceae</taxon>
        <taxon>Alteromonas/Salinimonas group</taxon>
        <taxon>Alteromonas</taxon>
    </lineage>
</organism>
<proteinExistence type="predicted"/>
<feature type="transmembrane region" description="Helical" evidence="1">
    <location>
        <begin position="27"/>
        <end position="45"/>
    </location>
</feature>
<gene>
    <name evidence="2" type="ORF">C6Y40_05575</name>
</gene>
<comment type="caution">
    <text evidence="2">The sequence shown here is derived from an EMBL/GenBank/DDBJ whole genome shotgun (WGS) entry which is preliminary data.</text>
</comment>
<feature type="transmembrane region" description="Helical" evidence="1">
    <location>
        <begin position="5"/>
        <end position="21"/>
    </location>
</feature>
<dbReference type="Proteomes" id="UP000238949">
    <property type="component" value="Unassembled WGS sequence"/>
</dbReference>
<protein>
    <submittedName>
        <fullName evidence="2">Uncharacterized protein</fullName>
    </submittedName>
</protein>
<keyword evidence="1" id="KW-0812">Transmembrane</keyword>
<keyword evidence="1" id="KW-1133">Transmembrane helix</keyword>
<keyword evidence="3" id="KW-1185">Reference proteome</keyword>